<dbReference type="HOGENOM" id="CLU_012062_10_3_1"/>
<dbReference type="PANTHER" id="PTHR48028">
    <property type="entry name" value="GLYCINE-RICH RNA-BINDING PROTEIN RZ1A"/>
    <property type="match status" value="1"/>
</dbReference>
<evidence type="ECO:0000256" key="11">
    <source>
        <dbReference type="SAM" id="MobiDB-lite"/>
    </source>
</evidence>
<evidence type="ECO:0000259" key="12">
    <source>
        <dbReference type="PROSITE" id="PS50102"/>
    </source>
</evidence>
<evidence type="ECO:0000313" key="13">
    <source>
        <dbReference type="Ensembl" id="ENSOGAP00000020259.1"/>
    </source>
</evidence>
<evidence type="ECO:0000256" key="2">
    <source>
        <dbReference type="ARBA" id="ARBA00015058"/>
    </source>
</evidence>
<accession>H0XVW6</accession>
<evidence type="ECO:0000256" key="10">
    <source>
        <dbReference type="PROSITE-ProRule" id="PRU00176"/>
    </source>
</evidence>
<evidence type="ECO:0000256" key="8">
    <source>
        <dbReference type="ARBA" id="ARBA00029667"/>
    </source>
</evidence>
<dbReference type="STRING" id="30611.ENSOGAP00000020259"/>
<evidence type="ECO:0000256" key="6">
    <source>
        <dbReference type="ARBA" id="ARBA00023242"/>
    </source>
</evidence>
<dbReference type="PANTHER" id="PTHR48028:SF4">
    <property type="entry name" value="SC35-LIKE SPLICING FACTOR"/>
    <property type="match status" value="1"/>
</dbReference>
<feature type="domain" description="RRM" evidence="12">
    <location>
        <begin position="13"/>
        <end position="91"/>
    </location>
</feature>
<dbReference type="InterPro" id="IPR012677">
    <property type="entry name" value="Nucleotide-bd_a/b_plait_sf"/>
</dbReference>
<dbReference type="Pfam" id="PF00076">
    <property type="entry name" value="RRM_1"/>
    <property type="match status" value="1"/>
</dbReference>
<dbReference type="InterPro" id="IPR051106">
    <property type="entry name" value="RNA-bind/splicing_reg"/>
</dbReference>
<evidence type="ECO:0000313" key="14">
    <source>
        <dbReference type="Proteomes" id="UP000005225"/>
    </source>
</evidence>
<dbReference type="SMART" id="SM00360">
    <property type="entry name" value="RRM"/>
    <property type="match status" value="1"/>
</dbReference>
<dbReference type="GO" id="GO:0006397">
    <property type="term" value="P:mRNA processing"/>
    <property type="evidence" value="ECO:0007669"/>
    <property type="project" value="UniProtKB-KW"/>
</dbReference>
<reference evidence="14" key="1">
    <citation type="submission" date="2011-03" db="EMBL/GenBank/DDBJ databases">
        <title>Version 3 of the genome sequence of Otolemur garnettii (Bushbaby).</title>
        <authorList>
            <consortium name="The Broad Institute Genome Sequencing Platform"/>
            <person name="Di Palma F."/>
            <person name="Johnson J."/>
            <person name="Lander E.S."/>
            <person name="Lindblad-Toh K."/>
            <person name="Jaffe D.B."/>
            <person name="Gnerre S."/>
            <person name="MacCallum I."/>
            <person name="Przybylski D."/>
            <person name="Ribeiro F.J."/>
            <person name="Burton J.N."/>
            <person name="Walker B.J."/>
            <person name="Sharpe T."/>
            <person name="Hall G."/>
        </authorList>
    </citation>
    <scope>NUCLEOTIDE SEQUENCE [LARGE SCALE GENOMIC DNA]</scope>
</reference>
<evidence type="ECO:0000256" key="4">
    <source>
        <dbReference type="ARBA" id="ARBA00022884"/>
    </source>
</evidence>
<keyword evidence="14" id="KW-1185">Reference proteome</keyword>
<dbReference type="PROSITE" id="PS50102">
    <property type="entry name" value="RRM"/>
    <property type="match status" value="1"/>
</dbReference>
<reference evidence="13" key="2">
    <citation type="submission" date="2025-08" db="UniProtKB">
        <authorList>
            <consortium name="Ensembl"/>
        </authorList>
    </citation>
    <scope>IDENTIFICATION</scope>
</reference>
<sequence length="217" mass="24545">MSYSRPLKGEVMTSIKVNNLTYHTSSYTLRRMFEKYGPIDDVYIPRDRLTNESRGFAFIRFCYKHHAEDALGALDGILLDGHELQVQLAHCACPLELCQGPSELGRGRGPGCNRSRSQETLSLHRRYKIQSRSRSRSRSSSRSRRSPSRNRDRSSSSSRSRRSTRRSKSKSSSVSRSSSSTSSSSRSRSLPPRYKREFKSGSRSRSKGISNHSSASN</sequence>
<dbReference type="GeneTree" id="ENSGT00940000154883"/>
<keyword evidence="5" id="KW-0508">mRNA splicing</keyword>
<keyword evidence="6" id="KW-0539">Nucleus</keyword>
<keyword evidence="4 10" id="KW-0694">RNA-binding</keyword>
<protein>
    <recommendedName>
        <fullName evidence="2">Serine/arginine-rich splicing factor 2</fullName>
    </recommendedName>
    <alternativeName>
        <fullName evidence="9">Splicing component, 35 kDa</fullName>
    </alternativeName>
    <alternativeName>
        <fullName evidence="8">Splicing factor SC35</fullName>
    </alternativeName>
    <alternativeName>
        <fullName evidence="7">Splicing factor, arginine/serine-rich 2</fullName>
    </alternativeName>
</protein>
<dbReference type="GO" id="GO:0003723">
    <property type="term" value="F:RNA binding"/>
    <property type="evidence" value="ECO:0007669"/>
    <property type="project" value="UniProtKB-UniRule"/>
</dbReference>
<keyword evidence="3" id="KW-0507">mRNA processing</keyword>
<name>H0XVW6_OTOGA</name>
<evidence type="ECO:0000256" key="3">
    <source>
        <dbReference type="ARBA" id="ARBA00022664"/>
    </source>
</evidence>
<dbReference type="EMBL" id="AAQR03105330">
    <property type="status" value="NOT_ANNOTATED_CDS"/>
    <property type="molecule type" value="Genomic_DNA"/>
</dbReference>
<feature type="compositionally biased region" description="Basic residues" evidence="11">
    <location>
        <begin position="159"/>
        <end position="169"/>
    </location>
</feature>
<dbReference type="InterPro" id="IPR035979">
    <property type="entry name" value="RBD_domain_sf"/>
</dbReference>
<evidence type="ECO:0000256" key="1">
    <source>
        <dbReference type="ARBA" id="ARBA00004123"/>
    </source>
</evidence>
<dbReference type="Ensembl" id="ENSOGAT00000030460.1">
    <property type="protein sequence ID" value="ENSOGAP00000020259.1"/>
    <property type="gene ID" value="ENSOGAG00000031672.1"/>
</dbReference>
<dbReference type="InterPro" id="IPR000504">
    <property type="entry name" value="RRM_dom"/>
</dbReference>
<dbReference type="GO" id="GO:0005634">
    <property type="term" value="C:nucleus"/>
    <property type="evidence" value="ECO:0007669"/>
    <property type="project" value="UniProtKB-SubCell"/>
</dbReference>
<dbReference type="Gene3D" id="3.30.70.330">
    <property type="match status" value="1"/>
</dbReference>
<dbReference type="GO" id="GO:0008380">
    <property type="term" value="P:RNA splicing"/>
    <property type="evidence" value="ECO:0007669"/>
    <property type="project" value="UniProtKB-KW"/>
</dbReference>
<feature type="region of interest" description="Disordered" evidence="11">
    <location>
        <begin position="104"/>
        <end position="217"/>
    </location>
</feature>
<comment type="subcellular location">
    <subcellularLocation>
        <location evidence="1">Nucleus</location>
    </subcellularLocation>
</comment>
<dbReference type="CDD" id="cd12311">
    <property type="entry name" value="RRM_SRSF2_SRSF8"/>
    <property type="match status" value="1"/>
</dbReference>
<reference evidence="13" key="3">
    <citation type="submission" date="2025-09" db="UniProtKB">
        <authorList>
            <consortium name="Ensembl"/>
        </authorList>
    </citation>
    <scope>IDENTIFICATION</scope>
</reference>
<dbReference type="SUPFAM" id="SSF54928">
    <property type="entry name" value="RNA-binding domain, RBD"/>
    <property type="match status" value="1"/>
</dbReference>
<organism evidence="13 14">
    <name type="scientific">Otolemur garnettii</name>
    <name type="common">Small-eared galago</name>
    <name type="synonym">Garnett's greater bushbaby</name>
    <dbReference type="NCBI Taxonomy" id="30611"/>
    <lineage>
        <taxon>Eukaryota</taxon>
        <taxon>Metazoa</taxon>
        <taxon>Chordata</taxon>
        <taxon>Craniata</taxon>
        <taxon>Vertebrata</taxon>
        <taxon>Euteleostomi</taxon>
        <taxon>Mammalia</taxon>
        <taxon>Eutheria</taxon>
        <taxon>Euarchontoglires</taxon>
        <taxon>Primates</taxon>
        <taxon>Strepsirrhini</taxon>
        <taxon>Lorisiformes</taxon>
        <taxon>Galagidae</taxon>
        <taxon>Otolemur</taxon>
    </lineage>
</organism>
<proteinExistence type="predicted"/>
<evidence type="ECO:0000256" key="9">
    <source>
        <dbReference type="ARBA" id="ARBA00032663"/>
    </source>
</evidence>
<dbReference type="Proteomes" id="UP000005225">
    <property type="component" value="Unassembled WGS sequence"/>
</dbReference>
<dbReference type="AlphaFoldDB" id="H0XVW6"/>
<dbReference type="eggNOG" id="KOG4207">
    <property type="taxonomic scope" value="Eukaryota"/>
</dbReference>
<evidence type="ECO:0000256" key="5">
    <source>
        <dbReference type="ARBA" id="ARBA00023187"/>
    </source>
</evidence>
<feature type="compositionally biased region" description="Basic residues" evidence="11">
    <location>
        <begin position="123"/>
        <end position="148"/>
    </location>
</feature>
<evidence type="ECO:0000256" key="7">
    <source>
        <dbReference type="ARBA" id="ARBA00029589"/>
    </source>
</evidence>
<dbReference type="InParanoid" id="H0XVW6"/>
<feature type="compositionally biased region" description="Low complexity" evidence="11">
    <location>
        <begin position="170"/>
        <end position="189"/>
    </location>
</feature>